<accession>A0A0A9AI35</accession>
<protein>
    <submittedName>
        <fullName evidence="1">Uncharacterized protein</fullName>
    </submittedName>
</protein>
<sequence>MGQGASCHLQLLLRSYAGYLLHLALLKPLNSELYLYF</sequence>
<proteinExistence type="predicted"/>
<evidence type="ECO:0000313" key="1">
    <source>
        <dbReference type="EMBL" id="JAD51349.1"/>
    </source>
</evidence>
<name>A0A0A9AI35_ARUDO</name>
<organism evidence="1">
    <name type="scientific">Arundo donax</name>
    <name type="common">Giant reed</name>
    <name type="synonym">Donax arundinaceus</name>
    <dbReference type="NCBI Taxonomy" id="35708"/>
    <lineage>
        <taxon>Eukaryota</taxon>
        <taxon>Viridiplantae</taxon>
        <taxon>Streptophyta</taxon>
        <taxon>Embryophyta</taxon>
        <taxon>Tracheophyta</taxon>
        <taxon>Spermatophyta</taxon>
        <taxon>Magnoliopsida</taxon>
        <taxon>Liliopsida</taxon>
        <taxon>Poales</taxon>
        <taxon>Poaceae</taxon>
        <taxon>PACMAD clade</taxon>
        <taxon>Arundinoideae</taxon>
        <taxon>Arundineae</taxon>
        <taxon>Arundo</taxon>
    </lineage>
</organism>
<reference evidence="1" key="1">
    <citation type="submission" date="2014-09" db="EMBL/GenBank/DDBJ databases">
        <authorList>
            <person name="Magalhaes I.L.F."/>
            <person name="Oliveira U."/>
            <person name="Santos F.R."/>
            <person name="Vidigal T.H.D.A."/>
            <person name="Brescovit A.D."/>
            <person name="Santos A.J."/>
        </authorList>
    </citation>
    <scope>NUCLEOTIDE SEQUENCE</scope>
    <source>
        <tissue evidence="1">Shoot tissue taken approximately 20 cm above the soil surface</tissue>
    </source>
</reference>
<dbReference type="EMBL" id="GBRH01246546">
    <property type="protein sequence ID" value="JAD51349.1"/>
    <property type="molecule type" value="Transcribed_RNA"/>
</dbReference>
<reference evidence="1" key="2">
    <citation type="journal article" date="2015" name="Data Brief">
        <title>Shoot transcriptome of the giant reed, Arundo donax.</title>
        <authorList>
            <person name="Barrero R.A."/>
            <person name="Guerrero F.D."/>
            <person name="Moolhuijzen P."/>
            <person name="Goolsby J.A."/>
            <person name="Tidwell J."/>
            <person name="Bellgard S.E."/>
            <person name="Bellgard M.I."/>
        </authorList>
    </citation>
    <scope>NUCLEOTIDE SEQUENCE</scope>
    <source>
        <tissue evidence="1">Shoot tissue taken approximately 20 cm above the soil surface</tissue>
    </source>
</reference>
<dbReference type="AlphaFoldDB" id="A0A0A9AI35"/>